<evidence type="ECO:0000313" key="3">
    <source>
        <dbReference type="Proteomes" id="UP000193870"/>
    </source>
</evidence>
<gene>
    <name evidence="2" type="ORF">PAM7066_00424</name>
</gene>
<dbReference type="InterPro" id="IPR000182">
    <property type="entry name" value="GNAT_dom"/>
</dbReference>
<dbReference type="AlphaFoldDB" id="A0A1Y5RI65"/>
<dbReference type="GO" id="GO:0016747">
    <property type="term" value="F:acyltransferase activity, transferring groups other than amino-acyl groups"/>
    <property type="evidence" value="ECO:0007669"/>
    <property type="project" value="InterPro"/>
</dbReference>
<dbReference type="InterPro" id="IPR016181">
    <property type="entry name" value="Acyl_CoA_acyltransferase"/>
</dbReference>
<evidence type="ECO:0000313" key="2">
    <source>
        <dbReference type="EMBL" id="SLN16835.1"/>
    </source>
</evidence>
<dbReference type="Proteomes" id="UP000193870">
    <property type="component" value="Unassembled WGS sequence"/>
</dbReference>
<dbReference type="OrthoDB" id="9805924at2"/>
<accession>A0A1Y5RI65</accession>
<reference evidence="2 3" key="1">
    <citation type="submission" date="2017-03" db="EMBL/GenBank/DDBJ databases">
        <authorList>
            <person name="Afonso C.L."/>
            <person name="Miller P.J."/>
            <person name="Scott M.A."/>
            <person name="Spackman E."/>
            <person name="Goraichik I."/>
            <person name="Dimitrov K.M."/>
            <person name="Suarez D.L."/>
            <person name="Swayne D.E."/>
        </authorList>
    </citation>
    <scope>NUCLEOTIDE SEQUENCE [LARGE SCALE GENOMIC DNA]</scope>
    <source>
        <strain evidence="2 3">CECT 7066</strain>
    </source>
</reference>
<dbReference type="Gene3D" id="3.40.630.30">
    <property type="match status" value="1"/>
</dbReference>
<evidence type="ECO:0000259" key="1">
    <source>
        <dbReference type="PROSITE" id="PS51186"/>
    </source>
</evidence>
<dbReference type="RefSeq" id="WP_085852449.1">
    <property type="nucleotide sequence ID" value="NZ_FOPF01000001.1"/>
</dbReference>
<dbReference type="Pfam" id="PF00583">
    <property type="entry name" value="Acetyltransf_1"/>
    <property type="match status" value="1"/>
</dbReference>
<name>A0A1Y5RI65_9RHOB</name>
<dbReference type="STRING" id="315423.SAMN04488020_101424"/>
<dbReference type="CDD" id="cd04301">
    <property type="entry name" value="NAT_SF"/>
    <property type="match status" value="1"/>
</dbReference>
<sequence length="146" mass="15542">MSATLRIARPDDESRAIRLVAACHDEIGHAPDPQDRDIAIASLLSGEAPGAFYLIGPPSSPVGYLSVSFGHSIAQGGTVAYLDELYIRPPVRGRGMATEALMALLKMLSQHGVRAVHASAPPSGGTRLFDRLRFKAEEAPALTRLL</sequence>
<protein>
    <recommendedName>
        <fullName evidence="1">N-acetyltransferase domain-containing protein</fullName>
    </recommendedName>
</protein>
<keyword evidence="3" id="KW-1185">Reference proteome</keyword>
<dbReference type="SUPFAM" id="SSF55729">
    <property type="entry name" value="Acyl-CoA N-acyltransferases (Nat)"/>
    <property type="match status" value="1"/>
</dbReference>
<feature type="domain" description="N-acetyltransferase" evidence="1">
    <location>
        <begin position="3"/>
        <end position="146"/>
    </location>
</feature>
<dbReference type="PROSITE" id="PS51186">
    <property type="entry name" value="GNAT"/>
    <property type="match status" value="1"/>
</dbReference>
<organism evidence="2 3">
    <name type="scientific">Palleronia marisminoris</name>
    <dbReference type="NCBI Taxonomy" id="315423"/>
    <lineage>
        <taxon>Bacteria</taxon>
        <taxon>Pseudomonadati</taxon>
        <taxon>Pseudomonadota</taxon>
        <taxon>Alphaproteobacteria</taxon>
        <taxon>Rhodobacterales</taxon>
        <taxon>Roseobacteraceae</taxon>
        <taxon>Palleronia</taxon>
    </lineage>
</organism>
<proteinExistence type="predicted"/>
<dbReference type="EMBL" id="FWFV01000001">
    <property type="protein sequence ID" value="SLN16835.1"/>
    <property type="molecule type" value="Genomic_DNA"/>
</dbReference>